<comment type="subcellular location">
    <subcellularLocation>
        <location evidence="1">Mitochondrion</location>
    </subcellularLocation>
</comment>
<reference evidence="9 10" key="1">
    <citation type="journal article" date="2014" name="BMC Genomics">
        <title>Comparative genomics of the major fungal agents of human and animal Sporotrichosis: Sporothrix schenckii and Sporothrix brasiliensis.</title>
        <authorList>
            <person name="Teixeira M.M."/>
            <person name="de Almeida L.G."/>
            <person name="Kubitschek-Barreira P."/>
            <person name="Alves F.L."/>
            <person name="Kioshima E.S."/>
            <person name="Abadio A.K."/>
            <person name="Fernandes L."/>
            <person name="Derengowski L.S."/>
            <person name="Ferreira K.S."/>
            <person name="Souza R.C."/>
            <person name="Ruiz J.C."/>
            <person name="de Andrade N.C."/>
            <person name="Paes H.C."/>
            <person name="Nicola A.M."/>
            <person name="Albuquerque P."/>
            <person name="Gerber A.L."/>
            <person name="Martins V.P."/>
            <person name="Peconick L.D."/>
            <person name="Neto A.V."/>
            <person name="Chaucanez C.B."/>
            <person name="Silva P.A."/>
            <person name="Cunha O.L."/>
            <person name="de Oliveira F.F."/>
            <person name="dos Santos T.C."/>
            <person name="Barros A.L."/>
            <person name="Soares M.A."/>
            <person name="de Oliveira L.M."/>
            <person name="Marini M.M."/>
            <person name="Villalobos-Duno H."/>
            <person name="Cunha M.M."/>
            <person name="de Hoog S."/>
            <person name="da Silveira J.F."/>
            <person name="Henrissat B."/>
            <person name="Nino-Vega G.A."/>
            <person name="Cisalpino P.S."/>
            <person name="Mora-Montes H.M."/>
            <person name="Almeida S.R."/>
            <person name="Stajich J.E."/>
            <person name="Lopes-Bezerra L.M."/>
            <person name="Vasconcelos A.T."/>
            <person name="Felipe M.S."/>
        </authorList>
    </citation>
    <scope>NUCLEOTIDE SEQUENCE [LARGE SCALE GENOMIC DNA]</scope>
    <source>
        <strain evidence="9 10">1099-18</strain>
    </source>
</reference>
<dbReference type="GO" id="GO:0008168">
    <property type="term" value="F:methyltransferase activity"/>
    <property type="evidence" value="ECO:0007669"/>
    <property type="project" value="UniProtKB-KW"/>
</dbReference>
<evidence type="ECO:0000313" key="9">
    <source>
        <dbReference type="EMBL" id="KJR83595.1"/>
    </source>
</evidence>
<dbReference type="AlphaFoldDB" id="A0A0F2M464"/>
<comment type="similarity">
    <text evidence="7">Belongs to the class I-like SAM-binding methyltransferase superfamily. rRNA adenine N(6)-methyltransferase family.</text>
</comment>
<dbReference type="Gene3D" id="1.10.8.100">
    <property type="entry name" value="Ribosomal RNA adenine dimethylase-like, domain 2"/>
    <property type="match status" value="1"/>
</dbReference>
<reference evidence="9 10" key="2">
    <citation type="journal article" date="2015" name="Eukaryot. Cell">
        <title>Asexual propagation of a virulent clone complex in a human and feline outbreak of sporotrichosis.</title>
        <authorList>
            <person name="Teixeira Mde M."/>
            <person name="Rodrigues A.M."/>
            <person name="Tsui C.K."/>
            <person name="de Almeida L.G."/>
            <person name="Van Diepeningen A.D."/>
            <person name="van den Ende B.G."/>
            <person name="Fernandes G.F."/>
            <person name="Kano R."/>
            <person name="Hamelin R.C."/>
            <person name="Lopes-Bezerra L.M."/>
            <person name="Vasconcelos A.T."/>
            <person name="de Hoog S."/>
            <person name="de Camargo Z.P."/>
            <person name="Felipe M.S."/>
        </authorList>
    </citation>
    <scope>NUCLEOTIDE SEQUENCE [LARGE SCALE GENOMIC DNA]</scope>
    <source>
        <strain evidence="9 10">1099-18</strain>
    </source>
</reference>
<sequence length="712" mass="79025">MLAARNTRRSILGTVSQATPRPQWRLPVFVCPRCRSKAASTKAASTNGIATKTTAPRTTSTKTKTADTKTAAAKATVTKTTATKATKSNQLSKQKLQTRSPLAEQLGATGIWHYGRWARKTEGTDAAETNAKTASMSPRAKKVKGDKNRVNIVSEPLCKDILKYMSKSLRPRHTGCDIIDIYPGAGLWSQTLHKALKPRSHILLEPDAALYTPFLQPLLDKPNVTLVPKSGIIWRELSNVLTPEYLPHQTPVANLADPPQRNDTLLVTANLAFFPKRRFSMFESLTHLVLYQFINSIRASSLFHKYGLVRMLVWVESSDRHALLARSVQRRRRLAVDGELATEWITEVAGPQHASSWFVRDTKLDVASSRGALARMHAAGVKMPKTREPEHVAALRRGRSGPKPKVPPKDPADLDAPPVFPRPFHGEQKDLEARFAAGEFAPKSAEHRRMLQLQYRGNREAKVAEAVHSLLQRRDALADEHDVHATRTHNIRRREDQWNAEIDALSGSDRQDFALYRDNLHVFRQDPPVLSWDRRTLEPLLVRDDEFFPNAPCSLLDIQPKAMHPLLRTVSKGAAAAAAVTESAATESSTTPTSTPPLTPTHDLGHSGDIFELILRGMLSVGAEPVRKAIEFVWPGAADGVLPHCPSLVDRRRGGVPVGGPYGELSARSLNETQWVEILDAWMRWPFRPTLPQLVARISEDAAEVDDDEGMD</sequence>
<dbReference type="GO" id="GO:0034246">
    <property type="term" value="F:mitochondrial transcription factor activity"/>
    <property type="evidence" value="ECO:0007669"/>
    <property type="project" value="TreeGrafter"/>
</dbReference>
<dbReference type="SUPFAM" id="SSF53335">
    <property type="entry name" value="S-adenosyl-L-methionine-dependent methyltransferases"/>
    <property type="match status" value="1"/>
</dbReference>
<dbReference type="VEuPathDB" id="FungiDB:SPSK_04055"/>
<dbReference type="Gene3D" id="3.40.50.150">
    <property type="entry name" value="Vaccinia Virus protein VP39"/>
    <property type="match status" value="1"/>
</dbReference>
<comment type="function">
    <text evidence="6">Mitochondrial transcription factor that confers selective promoter recognition on the core subunit of the yeast mitochondrial RNA polymerase. Interacts with DNA in a non-specific manner.</text>
</comment>
<dbReference type="PANTHER" id="PTHR11727:SF17">
    <property type="entry name" value="DIMETHYLADENOSINE TRANSFERASE 1, MITOCHONDRIAL"/>
    <property type="match status" value="1"/>
</dbReference>
<feature type="region of interest" description="Disordered" evidence="8">
    <location>
        <begin position="40"/>
        <end position="99"/>
    </location>
</feature>
<keyword evidence="5" id="KW-0694">RNA-binding</keyword>
<dbReference type="GO" id="GO:0006391">
    <property type="term" value="P:transcription initiation at mitochondrial promoter"/>
    <property type="evidence" value="ECO:0007669"/>
    <property type="project" value="TreeGrafter"/>
</dbReference>
<evidence type="ECO:0000256" key="2">
    <source>
        <dbReference type="ARBA" id="ARBA00022603"/>
    </source>
</evidence>
<keyword evidence="4 7" id="KW-0949">S-adenosyl-L-methionine</keyword>
<proteinExistence type="inferred from homology"/>
<comment type="caution">
    <text evidence="9">The sequence shown here is derived from an EMBL/GenBank/DDBJ whole genome shotgun (WGS) entry which is preliminary data.</text>
</comment>
<evidence type="ECO:0000256" key="4">
    <source>
        <dbReference type="ARBA" id="ARBA00022691"/>
    </source>
</evidence>
<feature type="compositionally biased region" description="Polar residues" evidence="8">
    <location>
        <begin position="88"/>
        <end position="99"/>
    </location>
</feature>
<dbReference type="InterPro" id="IPR029063">
    <property type="entry name" value="SAM-dependent_MTases_sf"/>
</dbReference>
<evidence type="ECO:0000256" key="7">
    <source>
        <dbReference type="RuleBase" id="RU362106"/>
    </source>
</evidence>
<dbReference type="GO" id="GO:0003723">
    <property type="term" value="F:RNA binding"/>
    <property type="evidence" value="ECO:0007669"/>
    <property type="project" value="UniProtKB-KW"/>
</dbReference>
<dbReference type="GO" id="GO:0032259">
    <property type="term" value="P:methylation"/>
    <property type="evidence" value="ECO:0007669"/>
    <property type="project" value="UniProtKB-KW"/>
</dbReference>
<evidence type="ECO:0000256" key="3">
    <source>
        <dbReference type="ARBA" id="ARBA00022679"/>
    </source>
</evidence>
<feature type="region of interest" description="Disordered" evidence="8">
    <location>
        <begin position="123"/>
        <end position="146"/>
    </location>
</feature>
<keyword evidence="2 7" id="KW-0489">Methyltransferase</keyword>
<evidence type="ECO:0000256" key="8">
    <source>
        <dbReference type="SAM" id="MobiDB-lite"/>
    </source>
</evidence>
<name>A0A0F2M464_SPOSC</name>
<evidence type="ECO:0000313" key="10">
    <source>
        <dbReference type="Proteomes" id="UP000033710"/>
    </source>
</evidence>
<evidence type="ECO:0000256" key="1">
    <source>
        <dbReference type="ARBA" id="ARBA00004173"/>
    </source>
</evidence>
<dbReference type="GO" id="GO:0006364">
    <property type="term" value="P:rRNA processing"/>
    <property type="evidence" value="ECO:0007669"/>
    <property type="project" value="UniProtKB-KW"/>
</dbReference>
<dbReference type="GO" id="GO:0005759">
    <property type="term" value="C:mitochondrial matrix"/>
    <property type="evidence" value="ECO:0007669"/>
    <property type="project" value="TreeGrafter"/>
</dbReference>
<evidence type="ECO:0000256" key="5">
    <source>
        <dbReference type="ARBA" id="ARBA00022884"/>
    </source>
</evidence>
<dbReference type="KEGG" id="ssck:SPSK_04055"/>
<dbReference type="GeneID" id="27666145"/>
<dbReference type="PANTHER" id="PTHR11727">
    <property type="entry name" value="DIMETHYLADENOSINE TRANSFERASE"/>
    <property type="match status" value="1"/>
</dbReference>
<organism evidence="9 10">
    <name type="scientific">Sporothrix schenckii 1099-18</name>
    <dbReference type="NCBI Taxonomy" id="1397361"/>
    <lineage>
        <taxon>Eukaryota</taxon>
        <taxon>Fungi</taxon>
        <taxon>Dikarya</taxon>
        <taxon>Ascomycota</taxon>
        <taxon>Pezizomycotina</taxon>
        <taxon>Sordariomycetes</taxon>
        <taxon>Sordariomycetidae</taxon>
        <taxon>Ophiostomatales</taxon>
        <taxon>Ophiostomataceae</taxon>
        <taxon>Sporothrix</taxon>
    </lineage>
</organism>
<dbReference type="EC" id="2.1.1.-" evidence="7"/>
<dbReference type="Pfam" id="PF00398">
    <property type="entry name" value="RrnaAD"/>
    <property type="match status" value="1"/>
</dbReference>
<feature type="compositionally biased region" description="Low complexity" evidence="8">
    <location>
        <begin position="582"/>
        <end position="593"/>
    </location>
</feature>
<dbReference type="GO" id="GO:0034245">
    <property type="term" value="C:mitochondrial DNA-directed RNA polymerase complex"/>
    <property type="evidence" value="ECO:0007669"/>
    <property type="project" value="TreeGrafter"/>
</dbReference>
<feature type="region of interest" description="Disordered" evidence="8">
    <location>
        <begin position="394"/>
        <end position="416"/>
    </location>
</feature>
<feature type="compositionally biased region" description="Low complexity" evidence="8">
    <location>
        <begin position="40"/>
        <end position="87"/>
    </location>
</feature>
<gene>
    <name evidence="9" type="ORF">SPSK_04055</name>
</gene>
<evidence type="ECO:0000256" key="6">
    <source>
        <dbReference type="ARBA" id="ARBA00024915"/>
    </source>
</evidence>
<feature type="region of interest" description="Disordered" evidence="8">
    <location>
        <begin position="582"/>
        <end position="602"/>
    </location>
</feature>
<dbReference type="InterPro" id="IPR023165">
    <property type="entry name" value="rRNA_Ade_diMease-like_C"/>
</dbReference>
<accession>A0A0F2M464</accession>
<keyword evidence="3 7" id="KW-0808">Transferase</keyword>
<dbReference type="InterPro" id="IPR001737">
    <property type="entry name" value="KsgA/Erm"/>
</dbReference>
<dbReference type="RefSeq" id="XP_016586271.1">
    <property type="nucleotide sequence ID" value="XM_016730868.1"/>
</dbReference>
<protein>
    <recommendedName>
        <fullName evidence="7">rRNA adenine N(6)-methyltransferase</fullName>
        <ecNumber evidence="7">2.1.1.-</ecNumber>
    </recommendedName>
</protein>
<dbReference type="OrthoDB" id="16079at2759"/>
<keyword evidence="7" id="KW-0698">rRNA processing</keyword>
<dbReference type="Proteomes" id="UP000033710">
    <property type="component" value="Unassembled WGS sequence"/>
</dbReference>
<dbReference type="EMBL" id="AXCR01000010">
    <property type="protein sequence ID" value="KJR83595.1"/>
    <property type="molecule type" value="Genomic_DNA"/>
</dbReference>